<dbReference type="Gene3D" id="3.80.10.10">
    <property type="entry name" value="Ribonuclease Inhibitor"/>
    <property type="match status" value="1"/>
</dbReference>
<feature type="compositionally biased region" description="Polar residues" evidence="1">
    <location>
        <begin position="362"/>
        <end position="381"/>
    </location>
</feature>
<dbReference type="InterPro" id="IPR036047">
    <property type="entry name" value="F-box-like_dom_sf"/>
</dbReference>
<feature type="region of interest" description="Disordered" evidence="1">
    <location>
        <begin position="761"/>
        <end position="797"/>
    </location>
</feature>
<dbReference type="CDD" id="cd00122">
    <property type="entry name" value="MBD"/>
    <property type="match status" value="1"/>
</dbReference>
<feature type="compositionally biased region" description="Polar residues" evidence="1">
    <location>
        <begin position="10"/>
        <end position="23"/>
    </location>
</feature>
<dbReference type="Proteomes" id="UP000005408">
    <property type="component" value="Unassembled WGS sequence"/>
</dbReference>
<dbReference type="PANTHER" id="PTHR15739">
    <property type="entry name" value="ZINC FINGER PROTEIN"/>
    <property type="match status" value="1"/>
</dbReference>
<dbReference type="Pfam" id="PF01429">
    <property type="entry name" value="MBD"/>
    <property type="match status" value="1"/>
</dbReference>
<dbReference type="OMA" id="CPVMVVE"/>
<feature type="compositionally biased region" description="Acidic residues" evidence="1">
    <location>
        <begin position="100"/>
        <end position="111"/>
    </location>
</feature>
<dbReference type="SUPFAM" id="SSF52058">
    <property type="entry name" value="L domain-like"/>
    <property type="match status" value="1"/>
</dbReference>
<feature type="compositionally biased region" description="Basic residues" evidence="1">
    <location>
        <begin position="344"/>
        <end position="354"/>
    </location>
</feature>
<dbReference type="PROSITE" id="PS50181">
    <property type="entry name" value="FBOX"/>
    <property type="match status" value="1"/>
</dbReference>
<accession>A0A8W8IDK4</accession>
<dbReference type="SMART" id="SM00391">
    <property type="entry name" value="MBD"/>
    <property type="match status" value="1"/>
</dbReference>
<feature type="compositionally biased region" description="Polar residues" evidence="1">
    <location>
        <begin position="33"/>
        <end position="44"/>
    </location>
</feature>
<evidence type="ECO:0000256" key="1">
    <source>
        <dbReference type="SAM" id="MobiDB-lite"/>
    </source>
</evidence>
<dbReference type="InterPro" id="IPR052283">
    <property type="entry name" value="GenomicStab_NeuMorph_Reg"/>
</dbReference>
<dbReference type="AlphaFoldDB" id="A0A8W8IDK4"/>
<evidence type="ECO:0000313" key="5">
    <source>
        <dbReference type="Proteomes" id="UP000005408"/>
    </source>
</evidence>
<evidence type="ECO:0000259" key="3">
    <source>
        <dbReference type="PROSITE" id="PS50982"/>
    </source>
</evidence>
<protein>
    <recommendedName>
        <fullName evidence="6">MBD domain-containing protein</fullName>
    </recommendedName>
</protein>
<feature type="domain" description="F-box" evidence="2">
    <location>
        <begin position="822"/>
        <end position="854"/>
    </location>
</feature>
<dbReference type="SUPFAM" id="SSF54171">
    <property type="entry name" value="DNA-binding domain"/>
    <property type="match status" value="1"/>
</dbReference>
<dbReference type="PROSITE" id="PS50982">
    <property type="entry name" value="MBD"/>
    <property type="match status" value="1"/>
</dbReference>
<feature type="compositionally biased region" description="Basic and acidic residues" evidence="1">
    <location>
        <begin position="301"/>
        <end position="310"/>
    </location>
</feature>
<feature type="compositionally biased region" description="Polar residues" evidence="1">
    <location>
        <begin position="655"/>
        <end position="664"/>
    </location>
</feature>
<dbReference type="OrthoDB" id="61560at2759"/>
<sequence>MAEVTPLPDSVSQAGSSVPSEGNSAEKQDIDVGQSTDTNSNSKDLTSKTDEVTQNAIGDDETDGDVNKAKLEKTNNLQTENEQIVNSKEGTPVQEKDDNVDAEESLIDEEETHSNEEVTGTETQTEGDEEGFEINDSDIMKATDVFGKGKRPRVKKMDGDFTDDYETSESTPHRYSNRKSMVISEEQRELLLKPFNEGWKREVVFRSTYSPVTKQGTMKSVPADVYYHPPEGRKLRSMVDITKHLVMTNSELTLDNFSFIRKPILEPPFEVVRSSGSVGRGGFGSPKTPRQGLESKPQVVIERDGEEKVLSEGGRISGSQVGFIRRKRGRPSSGINKSLTPRSHIVRKRGRPPKSVKEIMQRENSTTPKVESNDSSFTSEPSPKRYKPTARKSTTPGAPKIFKVAKPPDSSQSLEELCNLHCPGRNMVPPSLQCIICLCLFHPECVNTNNDIEDFVCLRCVTGSTAIKQPKPASTMKMYPISVLNSNGKTIKATVVSQQVTKPAIVSSGVPLSVSTGVSPLSVSTNVVTTPKVTVKQEPMDVEEYSQAKGKNDVSETTLGSLKSVLDKRSVNLTTTPMPVLLNTFSGSQASFAFNGHSPTISSPAHTTVINSRPAAFTAIPNLSILNPLQGAAIISHLNPSSVIRPPTAFPSTNVSSFPSVSPISQPPPKLTAAPTPKSSPSTNGGELTQTTKNGQLLTLPSAVSKRLNLKQPLALKINNMQITVPPSCLLLTGDGLKVFLPPKTFPVQLGETAKLSVTVTNDKSSPSSTKISVNIGDVSSPKNDTPESKSSRSTRHWKSGINPGNCHIKKLYGGFDCMLCIFEYLNMHDLARVSLVCRTWRNLAQNPILWRDVKLRNVKVMDWKKAVKFLLRRAVHSLNLRGLEHYENRNHTWHQFLSVVPQLTCVQNIHFGLVPGSILQHVCEKMPHLEVFTAEWISDYDDEQKWDHVTKLNIGKFSSLPQLTELKLRGVAGLAMPSYTLSGGLDDLSSLTQLKKLSLTTLAKVEETDFSFLEKMEQLECLELGDCLHWTSKTYSLLANLKNLRTLRLENGGNIDSDQGLGEALSQIKSLQKLELIMYVVPESMKGLDHIKTLVVWPNTQESTPIPARVNFNMFKLVTGLQSLERLEWGIMNNTSTSIILENETSSTKWIPILPKTQESSPGGTTTVEYISVLQFTSNLTKALPNTRIKVYNSKIMQFEDKDS</sequence>
<dbReference type="Pfam" id="PF12937">
    <property type="entry name" value="F-box-like"/>
    <property type="match status" value="1"/>
</dbReference>
<feature type="region of interest" description="Disordered" evidence="1">
    <location>
        <begin position="655"/>
        <end position="696"/>
    </location>
</feature>
<dbReference type="Gene3D" id="1.20.1280.50">
    <property type="match status" value="1"/>
</dbReference>
<feature type="compositionally biased region" description="Polar residues" evidence="1">
    <location>
        <begin position="74"/>
        <end position="89"/>
    </location>
</feature>
<organism evidence="4 5">
    <name type="scientific">Magallana gigas</name>
    <name type="common">Pacific oyster</name>
    <name type="synonym">Crassostrea gigas</name>
    <dbReference type="NCBI Taxonomy" id="29159"/>
    <lineage>
        <taxon>Eukaryota</taxon>
        <taxon>Metazoa</taxon>
        <taxon>Spiralia</taxon>
        <taxon>Lophotrochozoa</taxon>
        <taxon>Mollusca</taxon>
        <taxon>Bivalvia</taxon>
        <taxon>Autobranchia</taxon>
        <taxon>Pteriomorphia</taxon>
        <taxon>Ostreida</taxon>
        <taxon>Ostreoidea</taxon>
        <taxon>Ostreidae</taxon>
        <taxon>Magallana</taxon>
    </lineage>
</organism>
<keyword evidence="5" id="KW-1185">Reference proteome</keyword>
<dbReference type="PANTHER" id="PTHR15739:SF5">
    <property type="entry name" value="LD23158P"/>
    <property type="match status" value="1"/>
</dbReference>
<dbReference type="InterPro" id="IPR001739">
    <property type="entry name" value="Methyl_CpG_DNA-bd"/>
</dbReference>
<evidence type="ECO:0008006" key="6">
    <source>
        <dbReference type="Google" id="ProtNLM"/>
    </source>
</evidence>
<dbReference type="SMART" id="SM00256">
    <property type="entry name" value="FBOX"/>
    <property type="match status" value="1"/>
</dbReference>
<feature type="compositionally biased region" description="Polar residues" evidence="1">
    <location>
        <begin position="761"/>
        <end position="773"/>
    </location>
</feature>
<evidence type="ECO:0000259" key="2">
    <source>
        <dbReference type="PROSITE" id="PS50181"/>
    </source>
</evidence>
<proteinExistence type="predicted"/>
<dbReference type="GO" id="GO:0003677">
    <property type="term" value="F:DNA binding"/>
    <property type="evidence" value="ECO:0007669"/>
    <property type="project" value="InterPro"/>
</dbReference>
<dbReference type="InterPro" id="IPR001810">
    <property type="entry name" value="F-box_dom"/>
</dbReference>
<dbReference type="EnsemblMetazoa" id="G13496.3">
    <property type="protein sequence ID" value="G13496.3:cds"/>
    <property type="gene ID" value="G13496"/>
</dbReference>
<reference evidence="4" key="1">
    <citation type="submission" date="2022-08" db="UniProtKB">
        <authorList>
            <consortium name="EnsemblMetazoa"/>
        </authorList>
    </citation>
    <scope>IDENTIFICATION</scope>
    <source>
        <strain evidence="4">05x7-T-G4-1.051#20</strain>
    </source>
</reference>
<dbReference type="EnsemblMetazoa" id="G13496.4">
    <property type="protein sequence ID" value="G13496.4:cds"/>
    <property type="gene ID" value="G13496"/>
</dbReference>
<evidence type="ECO:0000313" key="4">
    <source>
        <dbReference type="EnsemblMetazoa" id="G13496.3:cds"/>
    </source>
</evidence>
<dbReference type="InterPro" id="IPR016177">
    <property type="entry name" value="DNA-bd_dom_sf"/>
</dbReference>
<dbReference type="InterPro" id="IPR032675">
    <property type="entry name" value="LRR_dom_sf"/>
</dbReference>
<feature type="domain" description="MBD" evidence="3">
    <location>
        <begin position="185"/>
        <end position="264"/>
    </location>
</feature>
<feature type="region of interest" description="Disordered" evidence="1">
    <location>
        <begin position="159"/>
        <end position="178"/>
    </location>
</feature>
<name>A0A8W8IDK4_MAGGI</name>
<dbReference type="Gene3D" id="3.30.890.10">
    <property type="entry name" value="Methyl-cpg-binding Protein 2, Chain A"/>
    <property type="match status" value="1"/>
</dbReference>
<feature type="compositionally biased region" description="Polar residues" evidence="1">
    <location>
        <begin position="679"/>
        <end position="696"/>
    </location>
</feature>
<feature type="region of interest" description="Disordered" evidence="1">
    <location>
        <begin position="1"/>
        <end position="129"/>
    </location>
</feature>
<feature type="region of interest" description="Disordered" evidence="1">
    <location>
        <begin position="276"/>
        <end position="400"/>
    </location>
</feature>
<dbReference type="SUPFAM" id="SSF81383">
    <property type="entry name" value="F-box domain"/>
    <property type="match status" value="1"/>
</dbReference>